<proteinExistence type="predicted"/>
<organism evidence="2 3">
    <name type="scientific">Solanum bulbocastanum</name>
    <name type="common">Wild potato</name>
    <dbReference type="NCBI Taxonomy" id="147425"/>
    <lineage>
        <taxon>Eukaryota</taxon>
        <taxon>Viridiplantae</taxon>
        <taxon>Streptophyta</taxon>
        <taxon>Embryophyta</taxon>
        <taxon>Tracheophyta</taxon>
        <taxon>Spermatophyta</taxon>
        <taxon>Magnoliopsida</taxon>
        <taxon>eudicotyledons</taxon>
        <taxon>Gunneridae</taxon>
        <taxon>Pentapetalae</taxon>
        <taxon>asterids</taxon>
        <taxon>lamiids</taxon>
        <taxon>Solanales</taxon>
        <taxon>Solanaceae</taxon>
        <taxon>Solanoideae</taxon>
        <taxon>Solaneae</taxon>
        <taxon>Solanum</taxon>
    </lineage>
</organism>
<keyword evidence="3" id="KW-1185">Reference proteome</keyword>
<sequence>MLHLLGIVTAIAGLAPAFLAIGDNIAAHRHFGEVFNNAPTLPQHIGGTLALAFLAAPRHGTKLAAGAFPQFPPPAFVCGRNELLLIVTRK</sequence>
<evidence type="ECO:0000313" key="2">
    <source>
        <dbReference type="EMBL" id="KAK6791458.1"/>
    </source>
</evidence>
<feature type="signal peptide" evidence="1">
    <location>
        <begin position="1"/>
        <end position="20"/>
    </location>
</feature>
<protein>
    <submittedName>
        <fullName evidence="2">Uncharacterized protein</fullName>
    </submittedName>
</protein>
<dbReference type="AlphaFoldDB" id="A0AAN8YJK6"/>
<keyword evidence="1" id="KW-0732">Signal</keyword>
<feature type="chain" id="PRO_5042910803" evidence="1">
    <location>
        <begin position="21"/>
        <end position="90"/>
    </location>
</feature>
<gene>
    <name evidence="2" type="ORF">RDI58_010539</name>
</gene>
<evidence type="ECO:0000313" key="3">
    <source>
        <dbReference type="Proteomes" id="UP001371456"/>
    </source>
</evidence>
<name>A0AAN8YJK6_SOLBU</name>
<accession>A0AAN8YJK6</accession>
<dbReference type="EMBL" id="JBANQN010000004">
    <property type="protein sequence ID" value="KAK6791458.1"/>
    <property type="molecule type" value="Genomic_DNA"/>
</dbReference>
<dbReference type="Proteomes" id="UP001371456">
    <property type="component" value="Unassembled WGS sequence"/>
</dbReference>
<evidence type="ECO:0000256" key="1">
    <source>
        <dbReference type="SAM" id="SignalP"/>
    </source>
</evidence>
<comment type="caution">
    <text evidence="2">The sequence shown here is derived from an EMBL/GenBank/DDBJ whole genome shotgun (WGS) entry which is preliminary data.</text>
</comment>
<reference evidence="2 3" key="1">
    <citation type="submission" date="2024-02" db="EMBL/GenBank/DDBJ databases">
        <title>de novo genome assembly of Solanum bulbocastanum strain 11H21.</title>
        <authorList>
            <person name="Hosaka A.J."/>
        </authorList>
    </citation>
    <scope>NUCLEOTIDE SEQUENCE [LARGE SCALE GENOMIC DNA]</scope>
    <source>
        <tissue evidence="2">Young leaves</tissue>
    </source>
</reference>